<accession>A0ABT0PEJ2</accession>
<dbReference type="Proteomes" id="UP001203338">
    <property type="component" value="Unassembled WGS sequence"/>
</dbReference>
<evidence type="ECO:0000313" key="2">
    <source>
        <dbReference type="Proteomes" id="UP001203338"/>
    </source>
</evidence>
<proteinExistence type="predicted"/>
<name>A0ABT0PEJ2_9GAMM</name>
<organism evidence="1 2">
    <name type="scientific">Parendozoicomonas callyspongiae</name>
    <dbReference type="NCBI Taxonomy" id="2942213"/>
    <lineage>
        <taxon>Bacteria</taxon>
        <taxon>Pseudomonadati</taxon>
        <taxon>Pseudomonadota</taxon>
        <taxon>Gammaproteobacteria</taxon>
        <taxon>Oceanospirillales</taxon>
        <taxon>Endozoicomonadaceae</taxon>
        <taxon>Parendozoicomonas</taxon>
    </lineage>
</organism>
<sequence length="209" mass="24139">MVDKRPLLLYIHGFNSSPLSTKAQVLGQYIKNQNIPCEYIVPQLPEWPGESARMLYEMASVALEEKPVYIIGSSLGGYFGTWLMERLLEEESHFPVKLVLINPAVRPYELFEEYLGPQKYYYSDDEYELTTEHIEQLRHLEVAKLHHPDNILLLAQTGDETLDYRLAVERYSDCPQRIDERGSHAYEDFAESIPMIFSFFSPMLAPTAA</sequence>
<dbReference type="PANTHER" id="PTHR35602">
    <property type="entry name" value="ESTERASE YQIA-RELATED"/>
    <property type="match status" value="1"/>
</dbReference>
<dbReference type="EMBL" id="JAMFLX010000004">
    <property type="protein sequence ID" value="MCL6269197.1"/>
    <property type="molecule type" value="Genomic_DNA"/>
</dbReference>
<dbReference type="InterPro" id="IPR029058">
    <property type="entry name" value="AB_hydrolase_fold"/>
</dbReference>
<keyword evidence="2" id="KW-1185">Reference proteome</keyword>
<dbReference type="Gene3D" id="3.40.50.1820">
    <property type="entry name" value="alpha/beta hydrolase"/>
    <property type="match status" value="1"/>
</dbReference>
<reference evidence="1 2" key="1">
    <citation type="submission" date="2022-05" db="EMBL/GenBank/DDBJ databases">
        <authorList>
            <person name="Park J.-S."/>
        </authorList>
    </citation>
    <scope>NUCLEOTIDE SEQUENCE [LARGE SCALE GENOMIC DNA]</scope>
    <source>
        <strain evidence="1 2">2012CJ34-2</strain>
    </source>
</reference>
<gene>
    <name evidence="1" type="ORF">M3P05_04465</name>
</gene>
<dbReference type="RefSeq" id="WP_249698148.1">
    <property type="nucleotide sequence ID" value="NZ_JAMFLX010000004.1"/>
</dbReference>
<comment type="caution">
    <text evidence="1">The sequence shown here is derived from an EMBL/GenBank/DDBJ whole genome shotgun (WGS) entry which is preliminary data.</text>
</comment>
<dbReference type="InterPro" id="IPR008886">
    <property type="entry name" value="UPF0227/Esterase_YqiA"/>
</dbReference>
<dbReference type="SUPFAM" id="SSF53474">
    <property type="entry name" value="alpha/beta-Hydrolases"/>
    <property type="match status" value="1"/>
</dbReference>
<dbReference type="Pfam" id="PF05728">
    <property type="entry name" value="UPF0227"/>
    <property type="match status" value="1"/>
</dbReference>
<evidence type="ECO:0000313" key="1">
    <source>
        <dbReference type="EMBL" id="MCL6269197.1"/>
    </source>
</evidence>
<protein>
    <submittedName>
        <fullName evidence="1">Esterase</fullName>
    </submittedName>
</protein>
<dbReference type="PANTHER" id="PTHR35602:SF3">
    <property type="entry name" value="ESTERASE YQIA"/>
    <property type="match status" value="1"/>
</dbReference>